<dbReference type="InterPro" id="IPR027373">
    <property type="entry name" value="RHH_dom"/>
</dbReference>
<sequence length="106" mass="11968">MCHVFAGQDPDTYRFVTRSIRINGHSTSVRLEARFWDILETMAASQKLTVPQFVSELYEEVLELQGEISNFASLLRCACLLFLTDERFPATARLPVTLAVEESVAV</sequence>
<evidence type="ECO:0000259" key="1">
    <source>
        <dbReference type="Pfam" id="PF13467"/>
    </source>
</evidence>
<keyword evidence="3" id="KW-1185">Reference proteome</keyword>
<evidence type="ECO:0000313" key="2">
    <source>
        <dbReference type="EMBL" id="NIA68373.1"/>
    </source>
</evidence>
<dbReference type="RefSeq" id="WP_167222879.1">
    <property type="nucleotide sequence ID" value="NZ_JAAQPH010000004.1"/>
</dbReference>
<reference evidence="2" key="1">
    <citation type="submission" date="2020-03" db="EMBL/GenBank/DDBJ databases">
        <title>Genome of Pelagibius litoralis DSM 21314T.</title>
        <authorList>
            <person name="Wang G."/>
        </authorList>
    </citation>
    <scope>NUCLEOTIDE SEQUENCE</scope>
    <source>
        <strain evidence="2">DSM 21314</strain>
    </source>
</reference>
<dbReference type="Pfam" id="PF13467">
    <property type="entry name" value="RHH_4"/>
    <property type="match status" value="1"/>
</dbReference>
<dbReference type="AlphaFoldDB" id="A0A967EWU2"/>
<gene>
    <name evidence="2" type="ORF">HBA54_07190</name>
</gene>
<organism evidence="2 3">
    <name type="scientific">Pelagibius litoralis</name>
    <dbReference type="NCBI Taxonomy" id="374515"/>
    <lineage>
        <taxon>Bacteria</taxon>
        <taxon>Pseudomonadati</taxon>
        <taxon>Pseudomonadota</taxon>
        <taxon>Alphaproteobacteria</taxon>
        <taxon>Rhodospirillales</taxon>
        <taxon>Rhodovibrionaceae</taxon>
        <taxon>Pelagibius</taxon>
    </lineage>
</organism>
<comment type="caution">
    <text evidence="2">The sequence shown here is derived from an EMBL/GenBank/DDBJ whole genome shotgun (WGS) entry which is preliminary data.</text>
</comment>
<dbReference type="Gene3D" id="1.10.3990.20">
    <property type="entry name" value="protein bp1543"/>
    <property type="match status" value="1"/>
</dbReference>
<feature type="domain" description="Ribbon-helix-helix" evidence="1">
    <location>
        <begin position="16"/>
        <end position="80"/>
    </location>
</feature>
<dbReference type="EMBL" id="JAAQPH010000004">
    <property type="protein sequence ID" value="NIA68373.1"/>
    <property type="molecule type" value="Genomic_DNA"/>
</dbReference>
<dbReference type="Proteomes" id="UP000761264">
    <property type="component" value="Unassembled WGS sequence"/>
</dbReference>
<name>A0A967EWU2_9PROT</name>
<dbReference type="InterPro" id="IPR038268">
    <property type="entry name" value="RHH_sf"/>
</dbReference>
<evidence type="ECO:0000313" key="3">
    <source>
        <dbReference type="Proteomes" id="UP000761264"/>
    </source>
</evidence>
<accession>A0A967EWU2</accession>
<protein>
    <submittedName>
        <fullName evidence="2">Ribbon-helix-helix domain-containing protein</fullName>
    </submittedName>
</protein>
<proteinExistence type="predicted"/>